<proteinExistence type="predicted"/>
<dbReference type="EMBL" id="JAUSQU010000003">
    <property type="protein sequence ID" value="MDP9850405.1"/>
    <property type="molecule type" value="Genomic_DNA"/>
</dbReference>
<keyword evidence="2" id="KW-1185">Reference proteome</keyword>
<evidence type="ECO:0000313" key="2">
    <source>
        <dbReference type="Proteomes" id="UP001225356"/>
    </source>
</evidence>
<evidence type="ECO:0000313" key="1">
    <source>
        <dbReference type="EMBL" id="MDP9850405.1"/>
    </source>
</evidence>
<dbReference type="Proteomes" id="UP001225356">
    <property type="component" value="Unassembled WGS sequence"/>
</dbReference>
<gene>
    <name evidence="1" type="ORF">J2853_009701</name>
</gene>
<accession>A0ABT9QUG5</accession>
<sequence>MTLACPFPFPSRSPVSLTADVVPAKQKIISGNVDSTR</sequence>
<name>A0ABT9QUG5_9ACTN</name>
<protein>
    <submittedName>
        <fullName evidence="1">Uncharacterized protein</fullName>
    </submittedName>
</protein>
<reference evidence="1 2" key="1">
    <citation type="submission" date="2023-07" db="EMBL/GenBank/DDBJ databases">
        <title>Sequencing the genomes of 1000 actinobacteria strains.</title>
        <authorList>
            <person name="Klenk H.-P."/>
        </authorList>
    </citation>
    <scope>NUCLEOTIDE SEQUENCE [LARGE SCALE GENOMIC DNA]</scope>
    <source>
        <strain evidence="1 2">DSM 46740</strain>
    </source>
</reference>
<comment type="caution">
    <text evidence="1">The sequence shown here is derived from an EMBL/GenBank/DDBJ whole genome shotgun (WGS) entry which is preliminary data.</text>
</comment>
<organism evidence="1 2">
    <name type="scientific">Streptosporangium lutulentum</name>
    <dbReference type="NCBI Taxonomy" id="1461250"/>
    <lineage>
        <taxon>Bacteria</taxon>
        <taxon>Bacillati</taxon>
        <taxon>Actinomycetota</taxon>
        <taxon>Actinomycetes</taxon>
        <taxon>Streptosporangiales</taxon>
        <taxon>Streptosporangiaceae</taxon>
        <taxon>Streptosporangium</taxon>
    </lineage>
</organism>